<feature type="transmembrane region" description="Helical" evidence="1">
    <location>
        <begin position="117"/>
        <end position="138"/>
    </location>
</feature>
<accession>A0A371DJD4</accession>
<reference evidence="3 4" key="1">
    <citation type="journal article" date="2018" name="Biotechnol. Biofuels">
        <title>Integrative visual omics of the white-rot fungus Polyporus brumalis exposes the biotechnological potential of its oxidative enzymes for delignifying raw plant biomass.</title>
        <authorList>
            <person name="Miyauchi S."/>
            <person name="Rancon A."/>
            <person name="Drula E."/>
            <person name="Hage H."/>
            <person name="Chaduli D."/>
            <person name="Favel A."/>
            <person name="Grisel S."/>
            <person name="Henrissat B."/>
            <person name="Herpoel-Gimbert I."/>
            <person name="Ruiz-Duenas F.J."/>
            <person name="Chevret D."/>
            <person name="Hainaut M."/>
            <person name="Lin J."/>
            <person name="Wang M."/>
            <person name="Pangilinan J."/>
            <person name="Lipzen A."/>
            <person name="Lesage-Meessen L."/>
            <person name="Navarro D."/>
            <person name="Riley R."/>
            <person name="Grigoriev I.V."/>
            <person name="Zhou S."/>
            <person name="Raouche S."/>
            <person name="Rosso M.N."/>
        </authorList>
    </citation>
    <scope>NUCLEOTIDE SEQUENCE [LARGE SCALE GENOMIC DNA]</scope>
    <source>
        <strain evidence="3 4">BRFM 1820</strain>
    </source>
</reference>
<proteinExistence type="predicted"/>
<evidence type="ECO:0000313" key="4">
    <source>
        <dbReference type="Proteomes" id="UP000256964"/>
    </source>
</evidence>
<dbReference type="STRING" id="139420.A0A371DJD4"/>
<evidence type="ECO:0000259" key="2">
    <source>
        <dbReference type="SMART" id="SM00014"/>
    </source>
</evidence>
<feature type="transmembrane region" description="Helical" evidence="1">
    <location>
        <begin position="12"/>
        <end position="35"/>
    </location>
</feature>
<feature type="domain" description="Phosphatidic acid phosphatase type 2/haloperoxidase" evidence="2">
    <location>
        <begin position="41"/>
        <end position="161"/>
    </location>
</feature>
<evidence type="ECO:0000313" key="3">
    <source>
        <dbReference type="EMBL" id="RDX52643.1"/>
    </source>
</evidence>
<keyword evidence="1" id="KW-1133">Transmembrane helix</keyword>
<sequence>MKHDEEQRTRLPWWLYALDNTNAIVTTLTGCFVLYTRSAGAAYFATGAVLCSLTVKVLKRCVRQPRPVVTVNGKRKKTYGMPSTHSAVITYFATYIALACAYLPIHPSLPASPALSRVLPALVTLPLAATIALSRIWLGHHTWAQVGAGCAYGLLFAPLWFRLWTGGLNAYGPMLDDMIRVYI</sequence>
<dbReference type="InterPro" id="IPR036938">
    <property type="entry name" value="PAP2/HPO_sf"/>
</dbReference>
<dbReference type="SUPFAM" id="SSF48317">
    <property type="entry name" value="Acid phosphatase/Vanadium-dependent haloperoxidase"/>
    <property type="match status" value="1"/>
</dbReference>
<dbReference type="InterPro" id="IPR000326">
    <property type="entry name" value="PAP2/HPO"/>
</dbReference>
<dbReference type="SMART" id="SM00014">
    <property type="entry name" value="acidPPc"/>
    <property type="match status" value="1"/>
</dbReference>
<evidence type="ECO:0000256" key="1">
    <source>
        <dbReference type="SAM" id="Phobius"/>
    </source>
</evidence>
<dbReference type="EMBL" id="KZ857390">
    <property type="protein sequence ID" value="RDX52643.1"/>
    <property type="molecule type" value="Genomic_DNA"/>
</dbReference>
<dbReference type="PANTHER" id="PTHR14969:SF13">
    <property type="entry name" value="AT30094P"/>
    <property type="match status" value="1"/>
</dbReference>
<dbReference type="GO" id="GO:0042392">
    <property type="term" value="F:sphingosine-1-phosphate phosphatase activity"/>
    <property type="evidence" value="ECO:0007669"/>
    <property type="project" value="TreeGrafter"/>
</dbReference>
<feature type="transmembrane region" description="Helical" evidence="1">
    <location>
        <begin position="84"/>
        <end position="105"/>
    </location>
</feature>
<dbReference type="OrthoDB" id="302705at2759"/>
<dbReference type="AlphaFoldDB" id="A0A371DJD4"/>
<gene>
    <name evidence="3" type="ORF">OH76DRAFT_1554305</name>
</gene>
<dbReference type="Proteomes" id="UP000256964">
    <property type="component" value="Unassembled WGS sequence"/>
</dbReference>
<dbReference type="Pfam" id="PF01569">
    <property type="entry name" value="PAP2"/>
    <property type="match status" value="1"/>
</dbReference>
<dbReference type="PANTHER" id="PTHR14969">
    <property type="entry name" value="SPHINGOSINE-1-PHOSPHATE PHOSPHOHYDROLASE"/>
    <property type="match status" value="1"/>
</dbReference>
<name>A0A371DJD4_9APHY</name>
<feature type="transmembrane region" description="Helical" evidence="1">
    <location>
        <begin position="41"/>
        <end position="58"/>
    </location>
</feature>
<keyword evidence="4" id="KW-1185">Reference proteome</keyword>
<feature type="transmembrane region" description="Helical" evidence="1">
    <location>
        <begin position="143"/>
        <end position="161"/>
    </location>
</feature>
<dbReference type="PROSITE" id="PS51257">
    <property type="entry name" value="PROKAR_LIPOPROTEIN"/>
    <property type="match status" value="1"/>
</dbReference>
<dbReference type="Gene3D" id="1.20.144.10">
    <property type="entry name" value="Phosphatidic acid phosphatase type 2/haloperoxidase"/>
    <property type="match status" value="1"/>
</dbReference>
<keyword evidence="1" id="KW-0812">Transmembrane</keyword>
<keyword evidence="1" id="KW-0472">Membrane</keyword>
<organism evidence="3 4">
    <name type="scientific">Lentinus brumalis</name>
    <dbReference type="NCBI Taxonomy" id="2498619"/>
    <lineage>
        <taxon>Eukaryota</taxon>
        <taxon>Fungi</taxon>
        <taxon>Dikarya</taxon>
        <taxon>Basidiomycota</taxon>
        <taxon>Agaricomycotina</taxon>
        <taxon>Agaricomycetes</taxon>
        <taxon>Polyporales</taxon>
        <taxon>Polyporaceae</taxon>
        <taxon>Lentinus</taxon>
    </lineage>
</organism>
<protein>
    <submittedName>
        <fullName evidence="3">PAP2-domain-containing protein</fullName>
    </submittedName>
</protein>